<proteinExistence type="predicted"/>
<dbReference type="RefSeq" id="WP_090974657.1">
    <property type="nucleotide sequence ID" value="NZ_FOLL01000018.1"/>
</dbReference>
<accession>A0A1I1L121</accession>
<name>A0A1I1L121_9SPHI</name>
<gene>
    <name evidence="2" type="ORF">SAMN05421747_11824</name>
</gene>
<keyword evidence="3" id="KW-1185">Reference proteome</keyword>
<dbReference type="InterPro" id="IPR001466">
    <property type="entry name" value="Beta-lactam-related"/>
</dbReference>
<dbReference type="SUPFAM" id="SSF56601">
    <property type="entry name" value="beta-lactamase/transpeptidase-like"/>
    <property type="match status" value="1"/>
</dbReference>
<dbReference type="InterPro" id="IPR012338">
    <property type="entry name" value="Beta-lactam/transpept-like"/>
</dbReference>
<dbReference type="InterPro" id="IPR050491">
    <property type="entry name" value="AmpC-like"/>
</dbReference>
<dbReference type="STRING" id="623281.SAMN05421747_11824"/>
<dbReference type="Proteomes" id="UP000199577">
    <property type="component" value="Unassembled WGS sequence"/>
</dbReference>
<organism evidence="2 3">
    <name type="scientific">Parapedobacter composti</name>
    <dbReference type="NCBI Taxonomy" id="623281"/>
    <lineage>
        <taxon>Bacteria</taxon>
        <taxon>Pseudomonadati</taxon>
        <taxon>Bacteroidota</taxon>
        <taxon>Sphingobacteriia</taxon>
        <taxon>Sphingobacteriales</taxon>
        <taxon>Sphingobacteriaceae</taxon>
        <taxon>Parapedobacter</taxon>
    </lineage>
</organism>
<dbReference type="Gene3D" id="3.40.710.10">
    <property type="entry name" value="DD-peptidase/beta-lactamase superfamily"/>
    <property type="match status" value="1"/>
</dbReference>
<dbReference type="EMBL" id="FOLL01000018">
    <property type="protein sequence ID" value="SFC66759.1"/>
    <property type="molecule type" value="Genomic_DNA"/>
</dbReference>
<dbReference type="OrthoDB" id="9793489at2"/>
<protein>
    <submittedName>
        <fullName evidence="2">CubicO group peptidase, beta-lactamase class C family</fullName>
    </submittedName>
</protein>
<evidence type="ECO:0000259" key="1">
    <source>
        <dbReference type="Pfam" id="PF00144"/>
    </source>
</evidence>
<evidence type="ECO:0000313" key="3">
    <source>
        <dbReference type="Proteomes" id="UP000199577"/>
    </source>
</evidence>
<dbReference type="PANTHER" id="PTHR46825:SF9">
    <property type="entry name" value="BETA-LACTAMASE-RELATED DOMAIN-CONTAINING PROTEIN"/>
    <property type="match status" value="1"/>
</dbReference>
<sequence>MIMKREWCSLLLIFCFYNGCWAQFSLSRGGVARLDSVLRRDMGKPGVVLAISSGNELIYEKAMGLASLEWNTPMTSDAVFEAGSVSKQFTAATVLKLIEQKRLSLDDDVRKYVPELPDYGEEITIRHLLTMTSGLRDWRNITYLMGKATFACAYSQSDALEIICRQRELNFAPGTKYSYSNSNYDLLSIIVYRITKEPFVKFSTREVLDPVGFMHAKWRDNALEVVTKKVDSYRFSEAANRYFTQDLLERTHGAAGMLVTAADLIKWSNHWASGKFGETLGKLRETRGRLIDGSEIAYAYGGVRVTNLGRLREVTHSGLVAGYRAWLAYYPEAEVSVACLTNDRSFEIAKVRNIIGELLTGERLAEPKSLVAMSPSQLADLRGIYKGVDHFQCFEIKTDGAVAVIGKDTLGAIAKDTLVSGHTTYILKPEGTIAVHAADEVREYKKVNAYNPTEKDLKALEGRYVNDELSLDLELKVKDGKLVAYRKAHDSMTLNPTYEDGHEAGFYTLSNGLRALFAFTRSRDGHMGLTVSIPRAEHFSFTKH</sequence>
<dbReference type="Pfam" id="PF00144">
    <property type="entry name" value="Beta-lactamase"/>
    <property type="match status" value="1"/>
</dbReference>
<reference evidence="2 3" key="1">
    <citation type="submission" date="2016-10" db="EMBL/GenBank/DDBJ databases">
        <authorList>
            <person name="de Groot N.N."/>
        </authorList>
    </citation>
    <scope>NUCLEOTIDE SEQUENCE [LARGE SCALE GENOMIC DNA]</scope>
    <source>
        <strain evidence="2 3">DSM 22900</strain>
    </source>
</reference>
<dbReference type="PANTHER" id="PTHR46825">
    <property type="entry name" value="D-ALANYL-D-ALANINE-CARBOXYPEPTIDASE/ENDOPEPTIDASE AMPH"/>
    <property type="match status" value="1"/>
</dbReference>
<dbReference type="AlphaFoldDB" id="A0A1I1L121"/>
<feature type="domain" description="Beta-lactamase-related" evidence="1">
    <location>
        <begin position="35"/>
        <end position="345"/>
    </location>
</feature>
<evidence type="ECO:0000313" key="2">
    <source>
        <dbReference type="EMBL" id="SFC66759.1"/>
    </source>
</evidence>